<name>A0A6A5AMM2_APHAT</name>
<dbReference type="InterPro" id="IPR036397">
    <property type="entry name" value="RNaseH_sf"/>
</dbReference>
<reference evidence="1 2" key="1">
    <citation type="submission" date="2019-06" db="EMBL/GenBank/DDBJ databases">
        <title>Genomics analysis of Aphanomyces spp. identifies a new class of oomycete effector associated with host adaptation.</title>
        <authorList>
            <person name="Gaulin E."/>
        </authorList>
    </citation>
    <scope>NUCLEOTIDE SEQUENCE [LARGE SCALE GENOMIC DNA]</scope>
    <source>
        <strain evidence="1 2">E</strain>
    </source>
</reference>
<dbReference type="PANTHER" id="PTHR33939:SF1">
    <property type="entry name" value="DUF4371 DOMAIN-CONTAINING PROTEIN"/>
    <property type="match status" value="1"/>
</dbReference>
<dbReference type="Gene3D" id="3.30.420.10">
    <property type="entry name" value="Ribonuclease H-like superfamily/Ribonuclease H"/>
    <property type="match status" value="1"/>
</dbReference>
<organism evidence="1 2">
    <name type="scientific">Aphanomyces astaci</name>
    <name type="common">Crayfish plague agent</name>
    <dbReference type="NCBI Taxonomy" id="112090"/>
    <lineage>
        <taxon>Eukaryota</taxon>
        <taxon>Sar</taxon>
        <taxon>Stramenopiles</taxon>
        <taxon>Oomycota</taxon>
        <taxon>Saprolegniomycetes</taxon>
        <taxon>Saprolegniales</taxon>
        <taxon>Verrucalvaceae</taxon>
        <taxon>Aphanomyces</taxon>
    </lineage>
</organism>
<protein>
    <recommendedName>
        <fullName evidence="3">Tc1-like transposase DDE domain-containing protein</fullName>
    </recommendedName>
</protein>
<dbReference type="AlphaFoldDB" id="A0A6A5AMM2"/>
<gene>
    <name evidence="1" type="ORF">AaE_002834</name>
</gene>
<dbReference type="PANTHER" id="PTHR33939">
    <property type="entry name" value="PROTEIN CBG22215"/>
    <property type="match status" value="1"/>
</dbReference>
<evidence type="ECO:0008006" key="3">
    <source>
        <dbReference type="Google" id="ProtNLM"/>
    </source>
</evidence>
<evidence type="ECO:0000313" key="1">
    <source>
        <dbReference type="EMBL" id="KAF0767765.1"/>
    </source>
</evidence>
<sequence>MSACQRYGVDVETRDLKKTIWPKPVLAARVEPMIVSMARAHDHDVVFTPPHYSDLQPIEMVWSKVKGDVGVHYTVDTSFADVRSRLDVAFAELPFSMIQYMEVCLALR</sequence>
<dbReference type="Proteomes" id="UP000469452">
    <property type="component" value="Unassembled WGS sequence"/>
</dbReference>
<dbReference type="GO" id="GO:0003676">
    <property type="term" value="F:nucleic acid binding"/>
    <property type="evidence" value="ECO:0007669"/>
    <property type="project" value="InterPro"/>
</dbReference>
<proteinExistence type="predicted"/>
<dbReference type="EMBL" id="VJMI01005990">
    <property type="protein sequence ID" value="KAF0767765.1"/>
    <property type="molecule type" value="Genomic_DNA"/>
</dbReference>
<evidence type="ECO:0000313" key="2">
    <source>
        <dbReference type="Proteomes" id="UP000469452"/>
    </source>
</evidence>
<comment type="caution">
    <text evidence="1">The sequence shown here is derived from an EMBL/GenBank/DDBJ whole genome shotgun (WGS) entry which is preliminary data.</text>
</comment>
<accession>A0A6A5AMM2</accession>